<reference evidence="1 2" key="1">
    <citation type="journal article" date="2003" name="Proc. Natl. Acad. Sci. U.S.A.">
        <title>Complete genome sequence of the marine planctomycete Pirellula sp. strain 1.</title>
        <authorList>
            <person name="Gloeckner F.O."/>
            <person name="Kube M."/>
            <person name="Bauer M."/>
            <person name="Teeling H."/>
            <person name="Lombardot T."/>
            <person name="Ludwig W."/>
            <person name="Gade D."/>
            <person name="Beck A."/>
            <person name="Borzym K."/>
            <person name="Heitmann K."/>
            <person name="Rabus R."/>
            <person name="Schlesner H."/>
            <person name="Amann R."/>
            <person name="Reinhardt R."/>
        </authorList>
    </citation>
    <scope>NUCLEOTIDE SEQUENCE [LARGE SCALE GENOMIC DNA]</scope>
    <source>
        <strain evidence="2">DSM 10527 / NCIMB 13988 / SH1</strain>
    </source>
</reference>
<keyword evidence="2" id="KW-1185">Reference proteome</keyword>
<dbReference type="InParanoid" id="Q7UG01"/>
<dbReference type="AlphaFoldDB" id="Q7UG01"/>
<dbReference type="KEGG" id="rba:RB8227"/>
<dbReference type="STRING" id="243090.RB8227"/>
<protein>
    <submittedName>
        <fullName evidence="1">Uncharacterized protein</fullName>
    </submittedName>
</protein>
<evidence type="ECO:0000313" key="2">
    <source>
        <dbReference type="Proteomes" id="UP000001025"/>
    </source>
</evidence>
<dbReference type="Proteomes" id="UP000001025">
    <property type="component" value="Chromosome"/>
</dbReference>
<gene>
    <name evidence="1" type="ordered locus">RB8227</name>
</gene>
<dbReference type="EMBL" id="BX294147">
    <property type="protein sequence ID" value="CAD78528.1"/>
    <property type="molecule type" value="Genomic_DNA"/>
</dbReference>
<sequence length="59" mass="6552">MLSLSIGLLCGAFLRLGGGVFSPPMRFWHGFSTDDSFLLRMAGPISEQANFLKSIQFRE</sequence>
<name>Q7UG01_RHOBA</name>
<dbReference type="EnsemblBacteria" id="CAD78528">
    <property type="protein sequence ID" value="CAD78528"/>
    <property type="gene ID" value="RB8227"/>
</dbReference>
<dbReference type="HOGENOM" id="CLU_2957624_0_0_0"/>
<proteinExistence type="predicted"/>
<evidence type="ECO:0000313" key="1">
    <source>
        <dbReference type="EMBL" id="CAD78528.1"/>
    </source>
</evidence>
<organism evidence="1 2">
    <name type="scientific">Rhodopirellula baltica (strain DSM 10527 / NCIMB 13988 / SH1)</name>
    <dbReference type="NCBI Taxonomy" id="243090"/>
    <lineage>
        <taxon>Bacteria</taxon>
        <taxon>Pseudomonadati</taxon>
        <taxon>Planctomycetota</taxon>
        <taxon>Planctomycetia</taxon>
        <taxon>Pirellulales</taxon>
        <taxon>Pirellulaceae</taxon>
        <taxon>Rhodopirellula</taxon>
    </lineage>
</organism>
<accession>Q7UG01</accession>